<evidence type="ECO:0000313" key="5">
    <source>
        <dbReference type="EMBL" id="KAJ3445495.1"/>
    </source>
</evidence>
<name>A0AAV7ZZZ5_9EUKA</name>
<feature type="compositionally biased region" description="Low complexity" evidence="4">
    <location>
        <begin position="400"/>
        <end position="423"/>
    </location>
</feature>
<organism evidence="5 6">
    <name type="scientific">Anaeramoeba flamelloides</name>
    <dbReference type="NCBI Taxonomy" id="1746091"/>
    <lineage>
        <taxon>Eukaryota</taxon>
        <taxon>Metamonada</taxon>
        <taxon>Anaeramoebidae</taxon>
        <taxon>Anaeramoeba</taxon>
    </lineage>
</organism>
<dbReference type="EMBL" id="JANTQA010000023">
    <property type="protein sequence ID" value="KAJ3445495.1"/>
    <property type="molecule type" value="Genomic_DNA"/>
</dbReference>
<evidence type="ECO:0000313" key="6">
    <source>
        <dbReference type="Proteomes" id="UP001146793"/>
    </source>
</evidence>
<evidence type="ECO:0000256" key="4">
    <source>
        <dbReference type="SAM" id="MobiDB-lite"/>
    </source>
</evidence>
<dbReference type="InterPro" id="IPR019163">
    <property type="entry name" value="THO_Thoc5"/>
</dbReference>
<evidence type="ECO:0000256" key="1">
    <source>
        <dbReference type="ARBA" id="ARBA00004123"/>
    </source>
</evidence>
<dbReference type="Proteomes" id="UP001146793">
    <property type="component" value="Unassembled WGS sequence"/>
</dbReference>
<reference evidence="5" key="1">
    <citation type="submission" date="2022-08" db="EMBL/GenBank/DDBJ databases">
        <title>Novel sulphate-reducing endosymbionts in the free-living metamonad Anaeramoeba.</title>
        <authorList>
            <person name="Jerlstrom-Hultqvist J."/>
            <person name="Cepicka I."/>
            <person name="Gallot-Lavallee L."/>
            <person name="Salas-Leiva D."/>
            <person name="Curtis B.A."/>
            <person name="Zahonova K."/>
            <person name="Pipaliya S."/>
            <person name="Dacks J."/>
            <person name="Roger A.J."/>
        </authorList>
    </citation>
    <scope>NUCLEOTIDE SEQUENCE</scope>
    <source>
        <strain evidence="5">Busselton2</strain>
    </source>
</reference>
<feature type="region of interest" description="Disordered" evidence="4">
    <location>
        <begin position="394"/>
        <end position="423"/>
    </location>
</feature>
<dbReference type="Pfam" id="PF09766">
    <property type="entry name" value="FmiP_Thoc5"/>
    <property type="match status" value="1"/>
</dbReference>
<comment type="similarity">
    <text evidence="2">Belongs to the THOC5 family.</text>
</comment>
<protein>
    <submittedName>
        <fullName evidence="5">Fms interacting protein</fullName>
    </submittedName>
</protein>
<comment type="caution">
    <text evidence="5">The sequence shown here is derived from an EMBL/GenBank/DDBJ whole genome shotgun (WGS) entry which is preliminary data.</text>
</comment>
<gene>
    <name evidence="5" type="ORF">M0812_11372</name>
</gene>
<evidence type="ECO:0000256" key="2">
    <source>
        <dbReference type="ARBA" id="ARBA00008044"/>
    </source>
</evidence>
<proteinExistence type="inferred from homology"/>
<keyword evidence="3" id="KW-0539">Nucleus</keyword>
<accession>A0AAV7ZZZ5</accession>
<dbReference type="GO" id="GO:0005634">
    <property type="term" value="C:nucleus"/>
    <property type="evidence" value="ECO:0007669"/>
    <property type="project" value="UniProtKB-SubCell"/>
</dbReference>
<comment type="subcellular location">
    <subcellularLocation>
        <location evidence="1">Nucleus</location>
    </subcellularLocation>
</comment>
<dbReference type="AlphaFoldDB" id="A0AAV7ZZZ5"/>
<evidence type="ECO:0000256" key="3">
    <source>
        <dbReference type="ARBA" id="ARBA00023242"/>
    </source>
</evidence>
<sequence>MDFLQTIETFLFEILQNYSNEETYPNNLQPSIATLEPLDAKKRFHLIILEIKKTLTGLCENFQKDNGLMKESKQEKEQLLLKTQNLKYQVEILFNKIQSARIDQKPKNKLINLNILSEEQDELELLKGGELKLRLEKKLKESETLSSELKLLREKKYDLIRSNTKQETFLRSLRSKIIEIPENCPTTLKFLSLPSQTNKYNASKKKERSLPMASALPLPLFTLYRAIKQYIRTHLDHSGNLNKNNNLKNIRESSSNMIFEKRNNDLLFNKSRTNNQNLNKPQSPQVNIEVIRHNPKTLTCRELKNKSKISRHHLGLNLKIINIIFTISWIPTLAVLTINCSKPFLIDKTSNNKENLLFEFDSIAFGLALGWIQKLAHDENSNNSIKANSLNNFKADSEQNNSNESNNNFNDNDNDNDNNNNNNNNMNKNCFFKVLTHNSQKDNFEQFVQIIYNRAQSYQSLKNQISQLSKFDINSVNLSEKFNLPLPKAMITKSIEESKNTLLITVRKNKLMLDAKIKLDLDYPFVFPEFTISLSKESGRGKDREMGKGNLNSSLIKLNHDKHVFINSELTNSSNNHKIANTDLQFIETELNAKFPFKILSTYGNHLPDRNQILSLQILHLLYCIDKLEKGKRIGKMRYFM</sequence>